<feature type="binding site" evidence="14">
    <location>
        <position position="102"/>
    </location>
    <ligand>
        <name>Mg(2+)</name>
        <dbReference type="ChEBI" id="CHEBI:18420"/>
        <label>1</label>
        <note>catalytic</note>
    </ligand>
</feature>
<feature type="binding site" evidence="13">
    <location>
        <begin position="101"/>
        <end position="102"/>
    </location>
    <ligand>
        <name>GTP</name>
        <dbReference type="ChEBI" id="CHEBI:37565"/>
    </ligand>
</feature>
<dbReference type="PANTHER" id="PTHR12729">
    <property type="entry name" value="TRNA(HIS) GUANYLYLTRANSFERASE-RELATED"/>
    <property type="match status" value="1"/>
</dbReference>
<keyword evidence="7 12" id="KW-0479">Metal-binding</keyword>
<evidence type="ECO:0000313" key="17">
    <source>
        <dbReference type="EMBL" id="PLW13216.1"/>
    </source>
</evidence>
<feature type="binding site" evidence="14">
    <location>
        <position position="29"/>
    </location>
    <ligand>
        <name>Mg(2+)</name>
        <dbReference type="ChEBI" id="CHEBI:18420"/>
        <label>2</label>
        <note>catalytic</note>
    </ligand>
</feature>
<dbReference type="AlphaFoldDB" id="A0A2N5V1R5"/>
<organism evidence="19 21">
    <name type="scientific">Puccinia coronata f. sp. avenae</name>
    <dbReference type="NCBI Taxonomy" id="200324"/>
    <lineage>
        <taxon>Eukaryota</taxon>
        <taxon>Fungi</taxon>
        <taxon>Dikarya</taxon>
        <taxon>Basidiomycota</taxon>
        <taxon>Pucciniomycotina</taxon>
        <taxon>Pucciniomycetes</taxon>
        <taxon>Pucciniales</taxon>
        <taxon>Pucciniaceae</taxon>
        <taxon>Puccinia</taxon>
    </lineage>
</organism>
<dbReference type="Pfam" id="PF14413">
    <property type="entry name" value="Thg1C"/>
    <property type="match status" value="1"/>
</dbReference>
<dbReference type="GO" id="GO:0000287">
    <property type="term" value="F:magnesium ion binding"/>
    <property type="evidence" value="ECO:0007669"/>
    <property type="project" value="UniProtKB-UniRule"/>
</dbReference>
<evidence type="ECO:0000256" key="4">
    <source>
        <dbReference type="ARBA" id="ARBA00022679"/>
    </source>
</evidence>
<reference evidence="20 21" key="1">
    <citation type="submission" date="2017-11" db="EMBL/GenBank/DDBJ databases">
        <title>De novo assembly and phasing of dikaryotic genomes from two isolates of Puccinia coronata f. sp. avenae, the causal agent of oat crown rust.</title>
        <authorList>
            <person name="Miller M.E."/>
            <person name="Zhang Y."/>
            <person name="Omidvar V."/>
            <person name="Sperschneider J."/>
            <person name="Schwessinger B."/>
            <person name="Raley C."/>
            <person name="Palmer J.M."/>
            <person name="Garnica D."/>
            <person name="Upadhyaya N."/>
            <person name="Rathjen J."/>
            <person name="Taylor J.M."/>
            <person name="Park R.F."/>
            <person name="Dodds P.N."/>
            <person name="Hirsch C.D."/>
            <person name="Kianian S.F."/>
            <person name="Figueroa M."/>
        </authorList>
    </citation>
    <scope>NUCLEOTIDE SEQUENCE [LARGE SCALE GENOMIC DNA]</scope>
    <source>
        <strain evidence="18">12NC29</strain>
        <strain evidence="19">12SD80</strain>
    </source>
</reference>
<evidence type="ECO:0000256" key="8">
    <source>
        <dbReference type="ARBA" id="ARBA00022741"/>
    </source>
</evidence>
<evidence type="ECO:0000256" key="12">
    <source>
        <dbReference type="PIRNR" id="PIRNR028980"/>
    </source>
</evidence>
<evidence type="ECO:0000256" key="14">
    <source>
        <dbReference type="PIRSR" id="PIRSR028980-2"/>
    </source>
</evidence>
<sequence>MANSRFGYVRQAELDDRLLPNTFAVIRLDGKGFTRFSQAHGFDKPNDLRAIQLMNSAAIQVVQSDLGRGSLGATSRKKAGQNTSQGGRQSASGIILAYGQSDEFSFAFGRSCQAYNRRASKLLTTVLSTFTAAYIHLWPEYFPDSPLSIENLPTFDGRIIQYATFQEFQDYFKWRQVDAHINNLYNTTFWALVKQGNRTTQEAHGDLKGTFSKDKHAILFDRFQMNYNNEPEIFKKGSILIWASAAALSLNSSHVENPQTGHTLVKDNSNSLTGVPEETAASVRSSDPTPISQEQVIQSCPVALDDDKTKPVCVVHQDLVKDQWWTVGPGYAFSD</sequence>
<evidence type="ECO:0000256" key="7">
    <source>
        <dbReference type="ARBA" id="ARBA00022723"/>
    </source>
</evidence>
<dbReference type="EMBL" id="PGCI01000859">
    <property type="protein sequence ID" value="PLW13216.1"/>
    <property type="molecule type" value="Genomic_DNA"/>
</dbReference>
<dbReference type="GO" id="GO:0006400">
    <property type="term" value="P:tRNA modification"/>
    <property type="evidence" value="ECO:0007669"/>
    <property type="project" value="UniProtKB-UniRule"/>
</dbReference>
<keyword evidence="9 12" id="KW-0460">Magnesium</keyword>
<dbReference type="Gene3D" id="3.30.70.3000">
    <property type="match status" value="1"/>
</dbReference>
<evidence type="ECO:0000256" key="3">
    <source>
        <dbReference type="ARBA" id="ARBA00015443"/>
    </source>
</evidence>
<dbReference type="InterPro" id="IPR025845">
    <property type="entry name" value="Thg1_C_dom"/>
</dbReference>
<dbReference type="InterPro" id="IPR038469">
    <property type="entry name" value="tRNAHis_GuaTrfase_Thg1_sf"/>
</dbReference>
<feature type="domain" description="tRNAHis guanylyltransferase catalytic" evidence="15">
    <location>
        <begin position="7"/>
        <end position="63"/>
    </location>
</feature>
<dbReference type="EMBL" id="PGCJ01000872">
    <property type="protein sequence ID" value="PLW16367.1"/>
    <property type="molecule type" value="Genomic_DNA"/>
</dbReference>
<evidence type="ECO:0000256" key="13">
    <source>
        <dbReference type="PIRSR" id="PIRSR028980-1"/>
    </source>
</evidence>
<dbReference type="PANTHER" id="PTHR12729:SF6">
    <property type="entry name" value="TRNA(HIS) GUANYLYLTRANSFERASE-RELATED"/>
    <property type="match status" value="1"/>
</dbReference>
<comment type="function">
    <text evidence="12">Adds a GMP to the 5'-end of tRNA(His) after transcription and RNase P cleavage.</text>
</comment>
<evidence type="ECO:0000256" key="1">
    <source>
        <dbReference type="ARBA" id="ARBA00010113"/>
    </source>
</evidence>
<evidence type="ECO:0000313" key="21">
    <source>
        <dbReference type="Proteomes" id="UP000235392"/>
    </source>
</evidence>
<feature type="binding site" evidence="14">
    <location>
        <position position="30"/>
    </location>
    <ligand>
        <name>Mg(2+)</name>
        <dbReference type="ChEBI" id="CHEBI:18420"/>
        <label>1</label>
        <note>catalytic</note>
    </ligand>
</feature>
<dbReference type="EC" id="2.7.7.79" evidence="2 12"/>
<dbReference type="InterPro" id="IPR007537">
    <property type="entry name" value="tRNAHis_GuaTrfase_Thg1"/>
</dbReference>
<dbReference type="InterPro" id="IPR024956">
    <property type="entry name" value="tRNAHis_GuaTrfase_cat"/>
</dbReference>
<accession>A0A2N5V1R5</accession>
<feature type="domain" description="tRNAHis guanylyltransferase catalytic" evidence="15">
    <location>
        <begin position="90"/>
        <end position="162"/>
    </location>
</feature>
<keyword evidence="8 12" id="KW-0547">Nucleotide-binding</keyword>
<keyword evidence="10 12" id="KW-0342">GTP-binding</keyword>
<name>A0A2N5V1R5_9BASI</name>
<dbReference type="EMBL" id="PGCI01000062">
    <property type="protein sequence ID" value="PLW43935.1"/>
    <property type="molecule type" value="Genomic_DNA"/>
</dbReference>
<evidence type="ECO:0000256" key="5">
    <source>
        <dbReference type="ARBA" id="ARBA00022694"/>
    </source>
</evidence>
<keyword evidence="4 12" id="KW-0808">Transferase</keyword>
<protein>
    <recommendedName>
        <fullName evidence="3 12">tRNA(His) guanylyltransferase</fullName>
        <ecNumber evidence="2 12">2.7.7.79</ecNumber>
    </recommendedName>
    <alternativeName>
        <fullName evidence="11 12">tRNA-histidine guanylyltransferase</fullName>
    </alternativeName>
</protein>
<dbReference type="GO" id="GO:0005525">
    <property type="term" value="F:GTP binding"/>
    <property type="evidence" value="ECO:0007669"/>
    <property type="project" value="UniProtKB-UniRule"/>
</dbReference>
<keyword evidence="20" id="KW-1185">Reference proteome</keyword>
<comment type="caution">
    <text evidence="19">The sequence shown here is derived from an EMBL/GenBank/DDBJ whole genome shotgun (WGS) entry which is preliminary data.</text>
</comment>
<keyword evidence="5 12" id="KW-0819">tRNA processing</keyword>
<dbReference type="GO" id="GO:0008193">
    <property type="term" value="F:tRNA guanylyltransferase activity"/>
    <property type="evidence" value="ECO:0007669"/>
    <property type="project" value="UniProtKB-UniRule"/>
</dbReference>
<gene>
    <name evidence="18" type="ORF">PCANC_20908</name>
    <name evidence="19" type="ORF">PCASD_06509</name>
    <name evidence="17" type="ORF">PCASD_21142</name>
</gene>
<evidence type="ECO:0000313" key="19">
    <source>
        <dbReference type="EMBL" id="PLW43935.1"/>
    </source>
</evidence>
<evidence type="ECO:0000256" key="9">
    <source>
        <dbReference type="ARBA" id="ARBA00022842"/>
    </source>
</evidence>
<evidence type="ECO:0000259" key="16">
    <source>
        <dbReference type="Pfam" id="PF14413"/>
    </source>
</evidence>
<evidence type="ECO:0000259" key="15">
    <source>
        <dbReference type="Pfam" id="PF04446"/>
    </source>
</evidence>
<dbReference type="OrthoDB" id="62560at2759"/>
<keyword evidence="6 12" id="KW-0548">Nucleotidyltransferase</keyword>
<feature type="domain" description="Thg1 C-terminal" evidence="16">
    <location>
        <begin position="167"/>
        <end position="257"/>
    </location>
</feature>
<evidence type="ECO:0000256" key="6">
    <source>
        <dbReference type="ARBA" id="ARBA00022695"/>
    </source>
</evidence>
<comment type="catalytic activity">
    <reaction evidence="12">
        <text>a 5'-end ribonucleotide-tRNA(His) + GTP + ATP + H2O = a 5'-end phospho-guanosine-ribonucleotide-tRNA(His) + AMP + 2 diphosphate + H(+)</text>
        <dbReference type="Rhea" id="RHEA:54564"/>
        <dbReference type="Rhea" id="RHEA-COMP:14193"/>
        <dbReference type="Rhea" id="RHEA-COMP:14917"/>
        <dbReference type="ChEBI" id="CHEBI:15377"/>
        <dbReference type="ChEBI" id="CHEBI:15378"/>
        <dbReference type="ChEBI" id="CHEBI:30616"/>
        <dbReference type="ChEBI" id="CHEBI:33019"/>
        <dbReference type="ChEBI" id="CHEBI:37565"/>
        <dbReference type="ChEBI" id="CHEBI:138282"/>
        <dbReference type="ChEBI" id="CHEBI:141847"/>
        <dbReference type="ChEBI" id="CHEBI:456215"/>
        <dbReference type="EC" id="2.7.7.79"/>
    </reaction>
</comment>
<evidence type="ECO:0000256" key="11">
    <source>
        <dbReference type="ARBA" id="ARBA00032480"/>
    </source>
</evidence>
<dbReference type="STRING" id="200324.A0A2N5V1R5"/>
<dbReference type="Pfam" id="PF04446">
    <property type="entry name" value="Thg1"/>
    <property type="match status" value="2"/>
</dbReference>
<evidence type="ECO:0000256" key="2">
    <source>
        <dbReference type="ARBA" id="ARBA00012511"/>
    </source>
</evidence>
<dbReference type="Proteomes" id="UP000235392">
    <property type="component" value="Unassembled WGS sequence"/>
</dbReference>
<evidence type="ECO:0000256" key="10">
    <source>
        <dbReference type="ARBA" id="ARBA00023134"/>
    </source>
</evidence>
<feature type="binding site" evidence="14">
    <location>
        <position position="29"/>
    </location>
    <ligand>
        <name>Mg(2+)</name>
        <dbReference type="ChEBI" id="CHEBI:18420"/>
        <label>1</label>
        <note>catalytic</note>
    </ligand>
</feature>
<comment type="similarity">
    <text evidence="1 12">Belongs to the tRNA(His) guanylyltransferase family.</text>
</comment>
<feature type="binding site" evidence="14">
    <location>
        <position position="102"/>
    </location>
    <ligand>
        <name>Mg(2+)</name>
        <dbReference type="ChEBI" id="CHEBI:18420"/>
        <label>2</label>
        <note>catalytic</note>
    </ligand>
</feature>
<comment type="cofactor">
    <cofactor evidence="14">
        <name>Mg(2+)</name>
        <dbReference type="ChEBI" id="CHEBI:18420"/>
    </cofactor>
    <text evidence="14">Binds 2 magnesium ions per subunit.</text>
</comment>
<evidence type="ECO:0000313" key="18">
    <source>
        <dbReference type="EMBL" id="PLW16367.1"/>
    </source>
</evidence>
<proteinExistence type="inferred from homology"/>
<dbReference type="PIRSF" id="PIRSF028980">
    <property type="entry name" value="tRNAHis_guanylyltransferase"/>
    <property type="match status" value="1"/>
</dbReference>
<dbReference type="Proteomes" id="UP000235388">
    <property type="component" value="Unassembled WGS sequence"/>
</dbReference>
<evidence type="ECO:0000313" key="20">
    <source>
        <dbReference type="Proteomes" id="UP000235388"/>
    </source>
</evidence>